<organism evidence="3 4">
    <name type="scientific">Candidatus Berkelbacteria bacterium RIFCSPLOWO2_01_FULL_50_28</name>
    <dbReference type="NCBI Taxonomy" id="1797471"/>
    <lineage>
        <taxon>Bacteria</taxon>
        <taxon>Candidatus Berkelbacteria</taxon>
    </lineage>
</organism>
<dbReference type="STRING" id="1797471.A3A71_00425"/>
<name>A0A1F5EAT0_9BACT</name>
<feature type="chain" id="PRO_5009518301" evidence="2">
    <location>
        <begin position="26"/>
        <end position="351"/>
    </location>
</feature>
<feature type="region of interest" description="Disordered" evidence="1">
    <location>
        <begin position="266"/>
        <end position="290"/>
    </location>
</feature>
<evidence type="ECO:0000256" key="1">
    <source>
        <dbReference type="SAM" id="MobiDB-lite"/>
    </source>
</evidence>
<gene>
    <name evidence="3" type="ORF">A3A71_00425</name>
</gene>
<dbReference type="PROSITE" id="PS51257">
    <property type="entry name" value="PROKAR_LIPOPROTEIN"/>
    <property type="match status" value="1"/>
</dbReference>
<proteinExistence type="predicted"/>
<reference evidence="3 4" key="1">
    <citation type="journal article" date="2016" name="Nat. Commun.">
        <title>Thousands of microbial genomes shed light on interconnected biogeochemical processes in an aquifer system.</title>
        <authorList>
            <person name="Anantharaman K."/>
            <person name="Brown C.T."/>
            <person name="Hug L.A."/>
            <person name="Sharon I."/>
            <person name="Castelle C.J."/>
            <person name="Probst A.J."/>
            <person name="Thomas B.C."/>
            <person name="Singh A."/>
            <person name="Wilkins M.J."/>
            <person name="Karaoz U."/>
            <person name="Brodie E.L."/>
            <person name="Williams K.H."/>
            <person name="Hubbard S.S."/>
            <person name="Banfield J.F."/>
        </authorList>
    </citation>
    <scope>NUCLEOTIDE SEQUENCE [LARGE SCALE GENOMIC DNA]</scope>
</reference>
<dbReference type="Proteomes" id="UP000177481">
    <property type="component" value="Unassembled WGS sequence"/>
</dbReference>
<accession>A0A1F5EAT0</accession>
<evidence type="ECO:0000313" key="4">
    <source>
        <dbReference type="Proteomes" id="UP000177481"/>
    </source>
</evidence>
<dbReference type="AlphaFoldDB" id="A0A1F5EAT0"/>
<dbReference type="EMBL" id="MEZX01000002">
    <property type="protein sequence ID" value="OGD64512.1"/>
    <property type="molecule type" value="Genomic_DNA"/>
</dbReference>
<comment type="caution">
    <text evidence="3">The sequence shown here is derived from an EMBL/GenBank/DDBJ whole genome shotgun (WGS) entry which is preliminary data.</text>
</comment>
<protein>
    <submittedName>
        <fullName evidence="3">Uncharacterized protein</fullName>
    </submittedName>
</protein>
<evidence type="ECO:0000313" key="3">
    <source>
        <dbReference type="EMBL" id="OGD64512.1"/>
    </source>
</evidence>
<sequence length="351" mass="37453">MKFSYVSIFAIAIFGLFGCGGQAQEGDPTDGPMAVADSFAGEGSVAATPTSYEASEPQSRWMSEFPMLQTAFAAYGKSADALQTFGQPSSVMKANPGGLFPTSHHQYWWEWKNNYQSGGGSIRPEVRVKAAVEAGSGKVGAIDVQLDMMGKYDRYMSALPTFEEASKLLGGPFSDATIYYLKVDLAPEHRVYLKAKISGRVVVLSGPYQGTPVVASNSTDFSRGESSTSVSRSPDFSLGNARVQAFYVGPEEKPFGGAVRDPLLPSFPRSPEVLPPSATKGEGQNTERSSCPTWLSQIRSVLGAYQEKGKAFPASLTKIGVPEGMLKCSISGKDFIYDSQTGKITCPTCGG</sequence>
<feature type="signal peptide" evidence="2">
    <location>
        <begin position="1"/>
        <end position="25"/>
    </location>
</feature>
<keyword evidence="2" id="KW-0732">Signal</keyword>
<evidence type="ECO:0000256" key="2">
    <source>
        <dbReference type="SAM" id="SignalP"/>
    </source>
</evidence>